<name>A0A1W1C5C0_9ZZZZ</name>
<dbReference type="InterPro" id="IPR051099">
    <property type="entry name" value="AGR/TXD"/>
</dbReference>
<reference evidence="2" key="1">
    <citation type="submission" date="2016-10" db="EMBL/GenBank/DDBJ databases">
        <authorList>
            <person name="de Groot N.N."/>
        </authorList>
    </citation>
    <scope>NUCLEOTIDE SEQUENCE</scope>
</reference>
<dbReference type="Pfam" id="PF13899">
    <property type="entry name" value="Thioredoxin_7"/>
    <property type="match status" value="1"/>
</dbReference>
<dbReference type="SUPFAM" id="SSF52833">
    <property type="entry name" value="Thioredoxin-like"/>
    <property type="match status" value="1"/>
</dbReference>
<dbReference type="Gene3D" id="3.40.30.10">
    <property type="entry name" value="Glutaredoxin"/>
    <property type="match status" value="1"/>
</dbReference>
<organism evidence="2">
    <name type="scientific">hydrothermal vent metagenome</name>
    <dbReference type="NCBI Taxonomy" id="652676"/>
    <lineage>
        <taxon>unclassified sequences</taxon>
        <taxon>metagenomes</taxon>
        <taxon>ecological metagenomes</taxon>
    </lineage>
</organism>
<evidence type="ECO:0008006" key="3">
    <source>
        <dbReference type="Google" id="ProtNLM"/>
    </source>
</evidence>
<protein>
    <recommendedName>
        <fullName evidence="3">DUF255 domain-containing protein</fullName>
    </recommendedName>
</protein>
<dbReference type="PANTHER" id="PTHR15337:SF11">
    <property type="entry name" value="THIOREDOXIN DOMAIN-CONTAINING PROTEIN"/>
    <property type="match status" value="1"/>
</dbReference>
<gene>
    <name evidence="2" type="ORF">MNB_SM-6-1221</name>
</gene>
<sequence length="143" mass="16206">MFKKIVMALVLTASLFGAEVHWAKDYQSGIAQAQKEHKPVLFIISSHSCKYCLLLDRTTLKDPRVVKALNSDFIAIRSWTDQRDYIPMPLAQNTPGLPGIWFLLPNGDPMYQPLLGYAKADYFIQALATVKSEFDKTKTKKVK</sequence>
<keyword evidence="1" id="KW-0732">Signal</keyword>
<dbReference type="EMBL" id="FPHK01000051">
    <property type="protein sequence ID" value="SFV61068.1"/>
    <property type="molecule type" value="Genomic_DNA"/>
</dbReference>
<dbReference type="PANTHER" id="PTHR15337">
    <property type="entry name" value="ANTERIOR GRADIENT PROTEIN-RELATED"/>
    <property type="match status" value="1"/>
</dbReference>
<dbReference type="InterPro" id="IPR036249">
    <property type="entry name" value="Thioredoxin-like_sf"/>
</dbReference>
<proteinExistence type="predicted"/>
<accession>A0A1W1C5C0</accession>
<dbReference type="AlphaFoldDB" id="A0A1W1C5C0"/>
<evidence type="ECO:0000313" key="2">
    <source>
        <dbReference type="EMBL" id="SFV61068.1"/>
    </source>
</evidence>
<evidence type="ECO:0000256" key="1">
    <source>
        <dbReference type="ARBA" id="ARBA00022729"/>
    </source>
</evidence>